<evidence type="ECO:0000313" key="1">
    <source>
        <dbReference type="EMBL" id="KYP50238.1"/>
    </source>
</evidence>
<dbReference type="Gramene" id="C.cajan_26757.t">
    <property type="protein sequence ID" value="C.cajan_26757.t.cds1"/>
    <property type="gene ID" value="C.cajan_26757"/>
</dbReference>
<dbReference type="Proteomes" id="UP000075243">
    <property type="component" value="Unassembled WGS sequence"/>
</dbReference>
<gene>
    <name evidence="1" type="ORF">KK1_027941</name>
</gene>
<evidence type="ECO:0000313" key="2">
    <source>
        <dbReference type="Proteomes" id="UP000075243"/>
    </source>
</evidence>
<name>A0A151S649_CAJCA</name>
<protein>
    <recommendedName>
        <fullName evidence="3">Retrotransposon Copia-like N-terminal domain-containing protein</fullName>
    </recommendedName>
</protein>
<feature type="non-terminal residue" evidence="1">
    <location>
        <position position="1"/>
    </location>
</feature>
<dbReference type="PANTHER" id="PTHR37610">
    <property type="entry name" value="CCHC-TYPE DOMAIN-CONTAINING PROTEIN"/>
    <property type="match status" value="1"/>
</dbReference>
<proteinExistence type="predicted"/>
<sequence length="84" mass="9882">KGKRMWGYVDGTFSKPSNEQTTTFAKELETWEVNNSKIINWINNSVSIGMKLAKYDLAKVVWDHLKNLYEQSNFVKHYQLKIDI</sequence>
<dbReference type="AlphaFoldDB" id="A0A151S649"/>
<evidence type="ECO:0008006" key="3">
    <source>
        <dbReference type="Google" id="ProtNLM"/>
    </source>
</evidence>
<keyword evidence="2" id="KW-1185">Reference proteome</keyword>
<accession>A0A151S649</accession>
<organism evidence="1 2">
    <name type="scientific">Cajanus cajan</name>
    <name type="common">Pigeon pea</name>
    <name type="synonym">Cajanus indicus</name>
    <dbReference type="NCBI Taxonomy" id="3821"/>
    <lineage>
        <taxon>Eukaryota</taxon>
        <taxon>Viridiplantae</taxon>
        <taxon>Streptophyta</taxon>
        <taxon>Embryophyta</taxon>
        <taxon>Tracheophyta</taxon>
        <taxon>Spermatophyta</taxon>
        <taxon>Magnoliopsida</taxon>
        <taxon>eudicotyledons</taxon>
        <taxon>Gunneridae</taxon>
        <taxon>Pentapetalae</taxon>
        <taxon>rosids</taxon>
        <taxon>fabids</taxon>
        <taxon>Fabales</taxon>
        <taxon>Fabaceae</taxon>
        <taxon>Papilionoideae</taxon>
        <taxon>50 kb inversion clade</taxon>
        <taxon>NPAAA clade</taxon>
        <taxon>indigoferoid/millettioid clade</taxon>
        <taxon>Phaseoleae</taxon>
        <taxon>Cajanus</taxon>
    </lineage>
</organism>
<reference evidence="1" key="1">
    <citation type="journal article" date="2012" name="Nat. Biotechnol.">
        <title>Draft genome sequence of pigeonpea (Cajanus cajan), an orphan legume crop of resource-poor farmers.</title>
        <authorList>
            <person name="Varshney R.K."/>
            <person name="Chen W."/>
            <person name="Li Y."/>
            <person name="Bharti A.K."/>
            <person name="Saxena R.K."/>
            <person name="Schlueter J.A."/>
            <person name="Donoghue M.T."/>
            <person name="Azam S."/>
            <person name="Fan G."/>
            <person name="Whaley A.M."/>
            <person name="Farmer A.D."/>
            <person name="Sheridan J."/>
            <person name="Iwata A."/>
            <person name="Tuteja R."/>
            <person name="Penmetsa R.V."/>
            <person name="Wu W."/>
            <person name="Upadhyaya H.D."/>
            <person name="Yang S.P."/>
            <person name="Shah T."/>
            <person name="Saxena K.B."/>
            <person name="Michael T."/>
            <person name="McCombie W.R."/>
            <person name="Yang B."/>
            <person name="Zhang G."/>
            <person name="Yang H."/>
            <person name="Wang J."/>
            <person name="Spillane C."/>
            <person name="Cook D.R."/>
            <person name="May G.D."/>
            <person name="Xu X."/>
            <person name="Jackson S.A."/>
        </authorList>
    </citation>
    <scope>NUCLEOTIDE SEQUENCE [LARGE SCALE GENOMIC DNA]</scope>
</reference>
<dbReference type="EMBL" id="KQ483458">
    <property type="protein sequence ID" value="KYP50238.1"/>
    <property type="molecule type" value="Genomic_DNA"/>
</dbReference>
<dbReference type="PANTHER" id="PTHR37610:SF77">
    <property type="entry name" value="INTEGRASE CATALYTIC DOMAIN-CONTAINING PROTEIN"/>
    <property type="match status" value="1"/>
</dbReference>